<accession>A0A8J3E4H0</accession>
<comment type="caution">
    <text evidence="2">The sequence shown here is derived from an EMBL/GenBank/DDBJ whole genome shotgun (WGS) entry which is preliminary data.</text>
</comment>
<keyword evidence="1" id="KW-1133">Transmembrane helix</keyword>
<sequence length="252" mass="28182">MFWSVRSEPAPAPKNLEAAMSSSKEENAPFSVAEIGALAHLYRGEVYRSTVWRTRLDASTNWAVVSTGLALSLTFSSAAASPLPLVLVGLLVAVFLYIEARRYRFFDFWRVRAHILETQFFGPMLLGQGVHTDNGWNKILYEDYRTPRLHITFLDAVGRRLRKNYAWIFTIQVVAYLGKLAIHPVPLSSFDELWVRAAIGPFPGQVVLLAGLAFHSTWLVLAVMTLHAGRGKGQSRSLPTKDRVLELARQAA</sequence>
<dbReference type="InterPro" id="IPR014470">
    <property type="entry name" value="UCP01500"/>
</dbReference>
<evidence type="ECO:0000313" key="3">
    <source>
        <dbReference type="Proteomes" id="UP000646365"/>
    </source>
</evidence>
<evidence type="ECO:0000313" key="2">
    <source>
        <dbReference type="EMBL" id="GGF38676.1"/>
    </source>
</evidence>
<reference evidence="2" key="1">
    <citation type="journal article" date="2014" name="Int. J. Syst. Evol. Microbiol.">
        <title>Complete genome sequence of Corynebacterium casei LMG S-19264T (=DSM 44701T), isolated from a smear-ripened cheese.</title>
        <authorList>
            <consortium name="US DOE Joint Genome Institute (JGI-PGF)"/>
            <person name="Walter F."/>
            <person name="Albersmeier A."/>
            <person name="Kalinowski J."/>
            <person name="Ruckert C."/>
        </authorList>
    </citation>
    <scope>NUCLEOTIDE SEQUENCE</scope>
    <source>
        <strain evidence="2">CGMCC 1.15725</strain>
    </source>
</reference>
<keyword evidence="1" id="KW-0472">Membrane</keyword>
<dbReference type="Proteomes" id="UP000646365">
    <property type="component" value="Unassembled WGS sequence"/>
</dbReference>
<proteinExistence type="predicted"/>
<dbReference type="AlphaFoldDB" id="A0A8J3E4H0"/>
<protein>
    <submittedName>
        <fullName evidence="2">Membrane protein</fullName>
    </submittedName>
</protein>
<dbReference type="Pfam" id="PF10028">
    <property type="entry name" value="DUF2270"/>
    <property type="match status" value="1"/>
</dbReference>
<dbReference type="EMBL" id="BMJQ01000015">
    <property type="protein sequence ID" value="GGF38676.1"/>
    <property type="molecule type" value="Genomic_DNA"/>
</dbReference>
<feature type="transmembrane region" description="Helical" evidence="1">
    <location>
        <begin position="165"/>
        <end position="182"/>
    </location>
</feature>
<evidence type="ECO:0000256" key="1">
    <source>
        <dbReference type="SAM" id="Phobius"/>
    </source>
</evidence>
<dbReference type="PIRSF" id="PIRSF015000">
    <property type="entry name" value="UCP01500"/>
    <property type="match status" value="1"/>
</dbReference>
<organism evidence="2 3">
    <name type="scientific">Aliidongia dinghuensis</name>
    <dbReference type="NCBI Taxonomy" id="1867774"/>
    <lineage>
        <taxon>Bacteria</taxon>
        <taxon>Pseudomonadati</taxon>
        <taxon>Pseudomonadota</taxon>
        <taxon>Alphaproteobacteria</taxon>
        <taxon>Rhodospirillales</taxon>
        <taxon>Dongiaceae</taxon>
        <taxon>Aliidongia</taxon>
    </lineage>
</organism>
<feature type="transmembrane region" description="Helical" evidence="1">
    <location>
        <begin position="202"/>
        <end position="226"/>
    </location>
</feature>
<keyword evidence="1" id="KW-0812">Transmembrane</keyword>
<feature type="transmembrane region" description="Helical" evidence="1">
    <location>
        <begin position="79"/>
        <end position="98"/>
    </location>
</feature>
<name>A0A8J3E4H0_9PROT</name>
<keyword evidence="3" id="KW-1185">Reference proteome</keyword>
<gene>
    <name evidence="2" type="ORF">GCM10011611_51300</name>
</gene>
<reference evidence="2" key="2">
    <citation type="submission" date="2020-09" db="EMBL/GenBank/DDBJ databases">
        <authorList>
            <person name="Sun Q."/>
            <person name="Zhou Y."/>
        </authorList>
    </citation>
    <scope>NUCLEOTIDE SEQUENCE</scope>
    <source>
        <strain evidence="2">CGMCC 1.15725</strain>
    </source>
</reference>